<feature type="chain" id="PRO_5027744361" evidence="2">
    <location>
        <begin position="18"/>
        <end position="169"/>
    </location>
</feature>
<reference evidence="4" key="2">
    <citation type="submission" date="2025-08" db="UniProtKB">
        <authorList>
            <consortium name="RefSeq"/>
        </authorList>
    </citation>
    <scope>IDENTIFICATION</scope>
    <source>
        <tissue evidence="4">Leaf</tissue>
    </source>
</reference>
<dbReference type="PANTHER" id="PTHR33470:SF22">
    <property type="entry name" value="POLLEN OLE E 1 ALLERGEN AND EXTENSIN FAMILY PROTEIN"/>
    <property type="match status" value="1"/>
</dbReference>
<evidence type="ECO:0000313" key="3">
    <source>
        <dbReference type="Proteomes" id="UP000515123"/>
    </source>
</evidence>
<dbReference type="GeneID" id="109711588"/>
<dbReference type="PANTHER" id="PTHR33470">
    <property type="entry name" value="OS01G0164075 PROTEIN"/>
    <property type="match status" value="1"/>
</dbReference>
<dbReference type="Pfam" id="PF01190">
    <property type="entry name" value="Pollen_Ole_e_1"/>
    <property type="match status" value="1"/>
</dbReference>
<proteinExistence type="predicted"/>
<dbReference type="Proteomes" id="UP000515123">
    <property type="component" value="Linkage group 6"/>
</dbReference>
<accession>A0A6P5FAJ6</accession>
<organism evidence="3 4">
    <name type="scientific">Ananas comosus</name>
    <name type="common">Pineapple</name>
    <name type="synonym">Ananas ananas</name>
    <dbReference type="NCBI Taxonomy" id="4615"/>
    <lineage>
        <taxon>Eukaryota</taxon>
        <taxon>Viridiplantae</taxon>
        <taxon>Streptophyta</taxon>
        <taxon>Embryophyta</taxon>
        <taxon>Tracheophyta</taxon>
        <taxon>Spermatophyta</taxon>
        <taxon>Magnoliopsida</taxon>
        <taxon>Liliopsida</taxon>
        <taxon>Poales</taxon>
        <taxon>Bromeliaceae</taxon>
        <taxon>Bromelioideae</taxon>
        <taxon>Ananas</taxon>
    </lineage>
</organism>
<evidence type="ECO:0000313" key="4">
    <source>
        <dbReference type="RefSeq" id="XP_020090315.1"/>
    </source>
</evidence>
<dbReference type="OrthoDB" id="665669at2759"/>
<sequence>MARIQLLVLFLCSVSFPSRLFVAAVRRTPANSITVQGVVYCKMCQLPGYVKSLDASPLPGAVAQLRCNNGGRKNAALLIAATTDVRGYFKIQTTKVTSAMARNCRLFLVSSPFQGCSIPVYADGEGAATGFPLKFETNAAAGGAAAKAIFAAGFFEFAPVDIASCPHHP</sequence>
<name>A0A6P5FAJ6_ANACO</name>
<feature type="signal peptide" evidence="2">
    <location>
        <begin position="1"/>
        <end position="17"/>
    </location>
</feature>
<dbReference type="AlphaFoldDB" id="A0A6P5FAJ6"/>
<dbReference type="Gramene" id="Aco003161.1.mrna1">
    <property type="protein sequence ID" value="Aco003161.1.mrna1"/>
    <property type="gene ID" value="Aco003161.1.path1"/>
</dbReference>
<evidence type="ECO:0000256" key="2">
    <source>
        <dbReference type="SAM" id="SignalP"/>
    </source>
</evidence>
<keyword evidence="1 2" id="KW-0732">Signal</keyword>
<evidence type="ECO:0000256" key="1">
    <source>
        <dbReference type="ARBA" id="ARBA00022729"/>
    </source>
</evidence>
<gene>
    <name evidence="4" type="primary">LOC109711588</name>
</gene>
<dbReference type="RefSeq" id="XP_020090315.1">
    <property type="nucleotide sequence ID" value="XM_020234726.1"/>
</dbReference>
<dbReference type="GO" id="GO:0071944">
    <property type="term" value="C:cell periphery"/>
    <property type="evidence" value="ECO:0007669"/>
    <property type="project" value="TreeGrafter"/>
</dbReference>
<reference evidence="3" key="1">
    <citation type="journal article" date="2015" name="Nat. Genet.">
        <title>The pineapple genome and the evolution of CAM photosynthesis.</title>
        <authorList>
            <person name="Ming R."/>
            <person name="VanBuren R."/>
            <person name="Wai C.M."/>
            <person name="Tang H."/>
            <person name="Schatz M.C."/>
            <person name="Bowers J.E."/>
            <person name="Lyons E."/>
            <person name="Wang M.L."/>
            <person name="Chen J."/>
            <person name="Biggers E."/>
            <person name="Zhang J."/>
            <person name="Huang L."/>
            <person name="Zhang L."/>
            <person name="Miao W."/>
            <person name="Zhang J."/>
            <person name="Ye Z."/>
            <person name="Miao C."/>
            <person name="Lin Z."/>
            <person name="Wang H."/>
            <person name="Zhou H."/>
            <person name="Yim W.C."/>
            <person name="Priest H.D."/>
            <person name="Zheng C."/>
            <person name="Woodhouse M."/>
            <person name="Edger P.P."/>
            <person name="Guyot R."/>
            <person name="Guo H.B."/>
            <person name="Guo H."/>
            <person name="Zheng G."/>
            <person name="Singh R."/>
            <person name="Sharma A."/>
            <person name="Min X."/>
            <person name="Zheng Y."/>
            <person name="Lee H."/>
            <person name="Gurtowski J."/>
            <person name="Sedlazeck F.J."/>
            <person name="Harkess A."/>
            <person name="McKain M.R."/>
            <person name="Liao Z."/>
            <person name="Fang J."/>
            <person name="Liu J."/>
            <person name="Zhang X."/>
            <person name="Zhang Q."/>
            <person name="Hu W."/>
            <person name="Qin Y."/>
            <person name="Wang K."/>
            <person name="Chen L.Y."/>
            <person name="Shirley N."/>
            <person name="Lin Y.R."/>
            <person name="Liu L.Y."/>
            <person name="Hernandez A.G."/>
            <person name="Wright C.L."/>
            <person name="Bulone V."/>
            <person name="Tuskan G.A."/>
            <person name="Heath K."/>
            <person name="Zee F."/>
            <person name="Moore P.H."/>
            <person name="Sunkar R."/>
            <person name="Leebens-Mack J.H."/>
            <person name="Mockler T."/>
            <person name="Bennetzen J.L."/>
            <person name="Freeling M."/>
            <person name="Sankoff D."/>
            <person name="Paterson A.H."/>
            <person name="Zhu X."/>
            <person name="Yang X."/>
            <person name="Smith J.A."/>
            <person name="Cushman J.C."/>
            <person name="Paull R.E."/>
            <person name="Yu Q."/>
        </authorList>
    </citation>
    <scope>NUCLEOTIDE SEQUENCE [LARGE SCALE GENOMIC DNA]</scope>
    <source>
        <strain evidence="3">cv. F153</strain>
    </source>
</reference>
<protein>
    <submittedName>
        <fullName evidence="4">Pistil-specific extensin-like protein</fullName>
    </submittedName>
</protein>
<keyword evidence="3" id="KW-1185">Reference proteome</keyword>